<proteinExistence type="inferred from homology"/>
<evidence type="ECO:0000313" key="13">
    <source>
        <dbReference type="EMBL" id="SHN67000.1"/>
    </source>
</evidence>
<feature type="compositionally biased region" description="Basic and acidic residues" evidence="10">
    <location>
        <begin position="83"/>
        <end position="95"/>
    </location>
</feature>
<keyword evidence="3" id="KW-0813">Transport</keyword>
<evidence type="ECO:0000259" key="12">
    <source>
        <dbReference type="PROSITE" id="PS52015"/>
    </source>
</evidence>
<sequence>MNAFALYLPERHGVSRWMLAGVTILAAHAAVIGTIAFWYARQPVEPNILPAIAVTLAPVEASSPTIQDQDIAVGPTMQQAEATPKEERKVEEKPLEQVVQPPPPPQQAEVTLPQQEQKLEKPEPMPVAPAPETRALPKNARIGEFTEAGSNAYNALVFGHLQRFKRYPMAAHGAAGTVLVRFALNRAGEVISTEVSKSSGNDVLDHEALDILRRASPFPPFPAAKPGTRDSYIAPVNFAR</sequence>
<keyword evidence="8 11" id="KW-1133">Transmembrane helix</keyword>
<keyword evidence="5" id="KW-0997">Cell inner membrane</keyword>
<keyword evidence="7" id="KW-0653">Protein transport</keyword>
<evidence type="ECO:0000256" key="10">
    <source>
        <dbReference type="SAM" id="MobiDB-lite"/>
    </source>
</evidence>
<dbReference type="PROSITE" id="PS52015">
    <property type="entry name" value="TONB_CTD"/>
    <property type="match status" value="1"/>
</dbReference>
<accession>A0A1M7T8F5</accession>
<dbReference type="AlphaFoldDB" id="A0A1M7T8F5"/>
<keyword evidence="9 11" id="KW-0472">Membrane</keyword>
<evidence type="ECO:0000256" key="5">
    <source>
        <dbReference type="ARBA" id="ARBA00022519"/>
    </source>
</evidence>
<dbReference type="GO" id="GO:0055085">
    <property type="term" value="P:transmembrane transport"/>
    <property type="evidence" value="ECO:0007669"/>
    <property type="project" value="InterPro"/>
</dbReference>
<feature type="region of interest" description="Disordered" evidence="10">
    <location>
        <begin position="67"/>
        <end position="133"/>
    </location>
</feature>
<dbReference type="SUPFAM" id="SSF74653">
    <property type="entry name" value="TolA/TonB C-terminal domain"/>
    <property type="match status" value="1"/>
</dbReference>
<protein>
    <submittedName>
        <fullName evidence="13">Outer membrane transport energization protein TonB</fullName>
    </submittedName>
</protein>
<feature type="transmembrane region" description="Helical" evidence="11">
    <location>
        <begin position="17"/>
        <end position="40"/>
    </location>
</feature>
<keyword evidence="4" id="KW-1003">Cell membrane</keyword>
<dbReference type="PANTHER" id="PTHR33446">
    <property type="entry name" value="PROTEIN TONB-RELATED"/>
    <property type="match status" value="1"/>
</dbReference>
<name>A0A1M7T8F5_9BRAD</name>
<evidence type="ECO:0000256" key="4">
    <source>
        <dbReference type="ARBA" id="ARBA00022475"/>
    </source>
</evidence>
<evidence type="ECO:0000313" key="14">
    <source>
        <dbReference type="Proteomes" id="UP000184096"/>
    </source>
</evidence>
<dbReference type="Pfam" id="PF03544">
    <property type="entry name" value="TonB_C"/>
    <property type="match status" value="1"/>
</dbReference>
<keyword evidence="14" id="KW-1185">Reference proteome</keyword>
<comment type="subcellular location">
    <subcellularLocation>
        <location evidence="1">Cell inner membrane</location>
        <topology evidence="1">Single-pass membrane protein</topology>
        <orientation evidence="1">Periplasmic side</orientation>
    </subcellularLocation>
</comment>
<gene>
    <name evidence="13" type="ORF">SAMN05444170_1103</name>
</gene>
<dbReference type="InterPro" id="IPR051045">
    <property type="entry name" value="TonB-dependent_transducer"/>
</dbReference>
<reference evidence="14" key="1">
    <citation type="submission" date="2016-11" db="EMBL/GenBank/DDBJ databases">
        <authorList>
            <person name="Varghese N."/>
            <person name="Submissions S."/>
        </authorList>
    </citation>
    <scope>NUCLEOTIDE SEQUENCE [LARGE SCALE GENOMIC DNA]</scope>
    <source>
        <strain evidence="14">GAS401</strain>
    </source>
</reference>
<dbReference type="GO" id="GO:0015031">
    <property type="term" value="P:protein transport"/>
    <property type="evidence" value="ECO:0007669"/>
    <property type="project" value="UniProtKB-KW"/>
</dbReference>
<keyword evidence="6 11" id="KW-0812">Transmembrane</keyword>
<evidence type="ECO:0000256" key="6">
    <source>
        <dbReference type="ARBA" id="ARBA00022692"/>
    </source>
</evidence>
<feature type="domain" description="TonB C-terminal" evidence="12">
    <location>
        <begin position="152"/>
        <end position="240"/>
    </location>
</feature>
<dbReference type="EMBL" id="LT670849">
    <property type="protein sequence ID" value="SHN67000.1"/>
    <property type="molecule type" value="Genomic_DNA"/>
</dbReference>
<comment type="similarity">
    <text evidence="2">Belongs to the TonB family.</text>
</comment>
<dbReference type="InterPro" id="IPR006260">
    <property type="entry name" value="TonB/TolA_C"/>
</dbReference>
<evidence type="ECO:0000256" key="8">
    <source>
        <dbReference type="ARBA" id="ARBA00022989"/>
    </source>
</evidence>
<evidence type="ECO:0000256" key="3">
    <source>
        <dbReference type="ARBA" id="ARBA00022448"/>
    </source>
</evidence>
<dbReference type="Proteomes" id="UP000184096">
    <property type="component" value="Chromosome I"/>
</dbReference>
<evidence type="ECO:0000256" key="7">
    <source>
        <dbReference type="ARBA" id="ARBA00022927"/>
    </source>
</evidence>
<dbReference type="RefSeq" id="WP_072817026.1">
    <property type="nucleotide sequence ID" value="NZ_LT670849.1"/>
</dbReference>
<evidence type="ECO:0000256" key="1">
    <source>
        <dbReference type="ARBA" id="ARBA00004383"/>
    </source>
</evidence>
<dbReference type="InterPro" id="IPR037682">
    <property type="entry name" value="TonB_C"/>
</dbReference>
<evidence type="ECO:0000256" key="11">
    <source>
        <dbReference type="SAM" id="Phobius"/>
    </source>
</evidence>
<dbReference type="OrthoDB" id="7433592at2"/>
<evidence type="ECO:0000256" key="2">
    <source>
        <dbReference type="ARBA" id="ARBA00006555"/>
    </source>
</evidence>
<dbReference type="NCBIfam" id="TIGR01352">
    <property type="entry name" value="tonB_Cterm"/>
    <property type="match status" value="1"/>
</dbReference>
<evidence type="ECO:0000256" key="9">
    <source>
        <dbReference type="ARBA" id="ARBA00023136"/>
    </source>
</evidence>
<dbReference type="GO" id="GO:0005886">
    <property type="term" value="C:plasma membrane"/>
    <property type="evidence" value="ECO:0007669"/>
    <property type="project" value="UniProtKB-SubCell"/>
</dbReference>
<organism evidence="13 14">
    <name type="scientific">Bradyrhizobium erythrophlei</name>
    <dbReference type="NCBI Taxonomy" id="1437360"/>
    <lineage>
        <taxon>Bacteria</taxon>
        <taxon>Pseudomonadati</taxon>
        <taxon>Pseudomonadota</taxon>
        <taxon>Alphaproteobacteria</taxon>
        <taxon>Hyphomicrobiales</taxon>
        <taxon>Nitrobacteraceae</taxon>
        <taxon>Bradyrhizobium</taxon>
    </lineage>
</organism>
<dbReference type="Gene3D" id="3.30.1150.10">
    <property type="match status" value="1"/>
</dbReference>